<dbReference type="AlphaFoldDB" id="A0A4Q7ZL96"/>
<organism evidence="2 3">
    <name type="scientific">Krasilnikovia cinnamomea</name>
    <dbReference type="NCBI Taxonomy" id="349313"/>
    <lineage>
        <taxon>Bacteria</taxon>
        <taxon>Bacillati</taxon>
        <taxon>Actinomycetota</taxon>
        <taxon>Actinomycetes</taxon>
        <taxon>Micromonosporales</taxon>
        <taxon>Micromonosporaceae</taxon>
        <taxon>Krasilnikovia</taxon>
    </lineage>
</organism>
<gene>
    <name evidence="2" type="ORF">EV385_3550</name>
</gene>
<accession>A0A4Q7ZL96</accession>
<dbReference type="EMBL" id="SHKY01000001">
    <property type="protein sequence ID" value="RZU51717.1"/>
    <property type="molecule type" value="Genomic_DNA"/>
</dbReference>
<evidence type="ECO:0000313" key="2">
    <source>
        <dbReference type="EMBL" id="RZU51717.1"/>
    </source>
</evidence>
<dbReference type="Proteomes" id="UP000292564">
    <property type="component" value="Unassembled WGS sequence"/>
</dbReference>
<sequence>MSVPGVTRATGEGKAQQVAGRTDLPGDGNPERTPPAMYRLSPPSDHPAAHG</sequence>
<evidence type="ECO:0000313" key="3">
    <source>
        <dbReference type="Proteomes" id="UP000292564"/>
    </source>
</evidence>
<name>A0A4Q7ZL96_9ACTN</name>
<keyword evidence="3" id="KW-1185">Reference proteome</keyword>
<proteinExistence type="predicted"/>
<feature type="region of interest" description="Disordered" evidence="1">
    <location>
        <begin position="1"/>
        <end position="51"/>
    </location>
</feature>
<reference evidence="2 3" key="1">
    <citation type="submission" date="2019-02" db="EMBL/GenBank/DDBJ databases">
        <title>Sequencing the genomes of 1000 actinobacteria strains.</title>
        <authorList>
            <person name="Klenk H.-P."/>
        </authorList>
    </citation>
    <scope>NUCLEOTIDE SEQUENCE [LARGE SCALE GENOMIC DNA]</scope>
    <source>
        <strain evidence="2 3">DSM 45162</strain>
    </source>
</reference>
<protein>
    <submittedName>
        <fullName evidence="2">Uncharacterized protein</fullName>
    </submittedName>
</protein>
<evidence type="ECO:0000256" key="1">
    <source>
        <dbReference type="SAM" id="MobiDB-lite"/>
    </source>
</evidence>
<comment type="caution">
    <text evidence="2">The sequence shown here is derived from an EMBL/GenBank/DDBJ whole genome shotgun (WGS) entry which is preliminary data.</text>
</comment>